<evidence type="ECO:0000313" key="1">
    <source>
        <dbReference type="EMBL" id="RZC75522.1"/>
    </source>
</evidence>
<dbReference type="Gramene" id="RZC75522">
    <property type="protein sequence ID" value="RZC75522"/>
    <property type="gene ID" value="C5167_051006"/>
</dbReference>
<organism evidence="1 2">
    <name type="scientific">Papaver somniferum</name>
    <name type="common">Opium poppy</name>
    <dbReference type="NCBI Taxonomy" id="3469"/>
    <lineage>
        <taxon>Eukaryota</taxon>
        <taxon>Viridiplantae</taxon>
        <taxon>Streptophyta</taxon>
        <taxon>Embryophyta</taxon>
        <taxon>Tracheophyta</taxon>
        <taxon>Spermatophyta</taxon>
        <taxon>Magnoliopsida</taxon>
        <taxon>Ranunculales</taxon>
        <taxon>Papaveraceae</taxon>
        <taxon>Papaveroideae</taxon>
        <taxon>Papaver</taxon>
    </lineage>
</organism>
<keyword evidence="2" id="KW-1185">Reference proteome</keyword>
<proteinExistence type="predicted"/>
<dbReference type="AlphaFoldDB" id="A0A4Y7KSZ1"/>
<reference evidence="1 2" key="1">
    <citation type="journal article" date="2018" name="Science">
        <title>The opium poppy genome and morphinan production.</title>
        <authorList>
            <person name="Guo L."/>
            <person name="Winzer T."/>
            <person name="Yang X."/>
            <person name="Li Y."/>
            <person name="Ning Z."/>
            <person name="He Z."/>
            <person name="Teodor R."/>
            <person name="Lu Y."/>
            <person name="Bowser T.A."/>
            <person name="Graham I.A."/>
            <person name="Ye K."/>
        </authorList>
    </citation>
    <scope>NUCLEOTIDE SEQUENCE [LARGE SCALE GENOMIC DNA]</scope>
    <source>
        <strain evidence="2">cv. HN1</strain>
        <tissue evidence="1">Leaves</tissue>
    </source>
</reference>
<gene>
    <name evidence="1" type="ORF">C5167_051006</name>
</gene>
<accession>A0A4Y7KSZ1</accession>
<dbReference type="Proteomes" id="UP000316621">
    <property type="component" value="Chromosome 8"/>
</dbReference>
<evidence type="ECO:0000313" key="2">
    <source>
        <dbReference type="Proteomes" id="UP000316621"/>
    </source>
</evidence>
<name>A0A4Y7KSZ1_PAPSO</name>
<protein>
    <submittedName>
        <fullName evidence="1">Uncharacterized protein</fullName>
    </submittedName>
</protein>
<sequence>MFVIFADLSNMVNVIVRYIYYECLASNKLERLIAGAAAYGTPKYQDAFTSFIDMVNGKLGNP</sequence>
<dbReference type="EMBL" id="CM010722">
    <property type="protein sequence ID" value="RZC75522.1"/>
    <property type="molecule type" value="Genomic_DNA"/>
</dbReference>